<keyword evidence="2" id="KW-1185">Reference proteome</keyword>
<dbReference type="Proteomes" id="UP000017746">
    <property type="component" value="Chromosome"/>
</dbReference>
<dbReference type="PATRIC" id="fig|1246995.3.peg.2461"/>
<proteinExistence type="predicted"/>
<dbReference type="eggNOG" id="ENOG502ZEH0">
    <property type="taxonomic scope" value="Bacteria"/>
</dbReference>
<evidence type="ECO:0000313" key="2">
    <source>
        <dbReference type="Proteomes" id="UP000017746"/>
    </source>
</evidence>
<reference evidence="1 2" key="1">
    <citation type="journal article" date="2014" name="J. Biotechnol.">
        <title>Complete genome sequence of the actinobacterium Actinoplanes friuliensis HAG 010964, producer of the lipopeptide antibiotic friulimycin.</title>
        <authorList>
            <person name="Ruckert C."/>
            <person name="Szczepanowski R."/>
            <person name="Albersmeier A."/>
            <person name="Goesmann A."/>
            <person name="Fischer N."/>
            <person name="Steinkamper A."/>
            <person name="Puhler A."/>
            <person name="Biener R."/>
            <person name="Schwartz D."/>
            <person name="Kalinowski J."/>
        </authorList>
    </citation>
    <scope>NUCLEOTIDE SEQUENCE [LARGE SCALE GENOMIC DNA]</scope>
    <source>
        <strain evidence="1 2">DSM 7358</strain>
    </source>
</reference>
<organism evidence="1 2">
    <name type="scientific">Actinoplanes friuliensis DSM 7358</name>
    <dbReference type="NCBI Taxonomy" id="1246995"/>
    <lineage>
        <taxon>Bacteria</taxon>
        <taxon>Bacillati</taxon>
        <taxon>Actinomycetota</taxon>
        <taxon>Actinomycetes</taxon>
        <taxon>Micromonosporales</taxon>
        <taxon>Micromonosporaceae</taxon>
        <taxon>Actinoplanes</taxon>
    </lineage>
</organism>
<name>U5VV14_9ACTN</name>
<sequence>MRPFHADRADVVRAARRLLGTRLRPMLFKQIPTRSLGTGAGPVWTWMPYRPPARRRAAVFVTDLGLATPLPDELPAAEYEWAELFADLRSRGVVPVVLSPYRPERASARLRRRAVIVQWDRGLTERAVRQPVRARLRRPR</sequence>
<dbReference type="EMBL" id="CP006272">
    <property type="protein sequence ID" value="AGZ40704.1"/>
    <property type="molecule type" value="Genomic_DNA"/>
</dbReference>
<dbReference type="AlphaFoldDB" id="U5VV14"/>
<gene>
    <name evidence="1" type="ORF">AFR_12090</name>
</gene>
<evidence type="ECO:0000313" key="1">
    <source>
        <dbReference type="EMBL" id="AGZ40704.1"/>
    </source>
</evidence>
<dbReference type="KEGG" id="afs:AFR_12090"/>
<protein>
    <submittedName>
        <fullName evidence="1">Uncharacterized protein</fullName>
    </submittedName>
</protein>
<dbReference type="STRING" id="1246995.AFR_12090"/>
<accession>U5VV14</accession>
<dbReference type="HOGENOM" id="CLU_1830813_0_0_11"/>